<dbReference type="EMBL" id="JAHHIF010000035">
    <property type="protein sequence ID" value="MBW4547103.1"/>
    <property type="molecule type" value="Genomic_DNA"/>
</dbReference>
<sequence>MTAPFVLGVIAFVSFDLPQSAVLGKQNQSTSAQPKVAEPKADGLFLYGEAPQPKQTGKGYVVFQREQGKVVGATYFPSSEFECFTGSEKNNTLDVKSVGVGEPQIAATKINLSNLHQIKSISADEERLISVCKQETASPINK</sequence>
<name>A0A951PQZ3_9CYAN</name>
<comment type="caution">
    <text evidence="1">The sequence shown here is derived from an EMBL/GenBank/DDBJ whole genome shotgun (WGS) entry which is preliminary data.</text>
</comment>
<proteinExistence type="predicted"/>
<evidence type="ECO:0000313" key="1">
    <source>
        <dbReference type="EMBL" id="MBW4547103.1"/>
    </source>
</evidence>
<reference evidence="1" key="2">
    <citation type="journal article" date="2022" name="Microbiol. Resour. Announc.">
        <title>Metagenome Sequencing to Explore Phylogenomics of Terrestrial Cyanobacteria.</title>
        <authorList>
            <person name="Ward R.D."/>
            <person name="Stajich J.E."/>
            <person name="Johansen J.R."/>
            <person name="Huntemann M."/>
            <person name="Clum A."/>
            <person name="Foster B."/>
            <person name="Foster B."/>
            <person name="Roux S."/>
            <person name="Palaniappan K."/>
            <person name="Varghese N."/>
            <person name="Mukherjee S."/>
            <person name="Reddy T.B.K."/>
            <person name="Daum C."/>
            <person name="Copeland A."/>
            <person name="Chen I.A."/>
            <person name="Ivanova N.N."/>
            <person name="Kyrpides N.C."/>
            <person name="Shapiro N."/>
            <person name="Eloe-Fadrosh E.A."/>
            <person name="Pietrasiak N."/>
        </authorList>
    </citation>
    <scope>NUCLEOTIDE SEQUENCE</scope>
    <source>
        <strain evidence="1">CPER-KK1</strain>
    </source>
</reference>
<gene>
    <name evidence="1" type="ORF">KME25_22080</name>
</gene>
<reference evidence="1" key="1">
    <citation type="submission" date="2021-05" db="EMBL/GenBank/DDBJ databases">
        <authorList>
            <person name="Pietrasiak N."/>
            <person name="Ward R."/>
            <person name="Stajich J.E."/>
            <person name="Kurbessoian T."/>
        </authorList>
    </citation>
    <scope>NUCLEOTIDE SEQUENCE</scope>
    <source>
        <strain evidence="1">CPER-KK1</strain>
    </source>
</reference>
<accession>A0A951PQZ3</accession>
<evidence type="ECO:0000313" key="2">
    <source>
        <dbReference type="Proteomes" id="UP000753908"/>
    </source>
</evidence>
<dbReference type="AlphaFoldDB" id="A0A951PQZ3"/>
<dbReference type="Proteomes" id="UP000753908">
    <property type="component" value="Unassembled WGS sequence"/>
</dbReference>
<organism evidence="1 2">
    <name type="scientific">Symplocastrum torsivum CPER-KK1</name>
    <dbReference type="NCBI Taxonomy" id="450513"/>
    <lineage>
        <taxon>Bacteria</taxon>
        <taxon>Bacillati</taxon>
        <taxon>Cyanobacteriota</taxon>
        <taxon>Cyanophyceae</taxon>
        <taxon>Oscillatoriophycideae</taxon>
        <taxon>Oscillatoriales</taxon>
        <taxon>Microcoleaceae</taxon>
        <taxon>Symplocastrum</taxon>
    </lineage>
</organism>
<protein>
    <submittedName>
        <fullName evidence="1">Uncharacterized protein</fullName>
    </submittedName>
</protein>